<evidence type="ECO:0000313" key="2">
    <source>
        <dbReference type="Proteomes" id="UP000541058"/>
    </source>
</evidence>
<sequence length="164" mass="19770">MNKLKQEYNKILFLWLNDHEFHALKARERGVCVKQVYKNAPKLFKALRRLQIELKLPFTSFWISNWKKHITDFDTVIIHASKITPPVVKYIRHKSPEIRIIVWYWNPVDKSVGLEEFRDNSVEIWSFDEYDCEKYKLKSNTQYYFKDVVLPKTNDHKDVFFVGG</sequence>
<reference evidence="1 2" key="1">
    <citation type="journal article" date="2020" name="Biotechnol. Biofuels">
        <title>New insights from the biogas microbiome by comprehensive genome-resolved metagenomics of nearly 1600 species originating from multiple anaerobic digesters.</title>
        <authorList>
            <person name="Campanaro S."/>
            <person name="Treu L."/>
            <person name="Rodriguez-R L.M."/>
            <person name="Kovalovszki A."/>
            <person name="Ziels R.M."/>
            <person name="Maus I."/>
            <person name="Zhu X."/>
            <person name="Kougias P.G."/>
            <person name="Basile A."/>
            <person name="Luo G."/>
            <person name="Schluter A."/>
            <person name="Konstantinidis K.T."/>
            <person name="Angelidaki I."/>
        </authorList>
    </citation>
    <scope>NUCLEOTIDE SEQUENCE [LARGE SCALE GENOMIC DNA]</scope>
    <source>
        <strain evidence="1">AS23ysBPME_34</strain>
    </source>
</reference>
<evidence type="ECO:0000313" key="1">
    <source>
        <dbReference type="EMBL" id="NLJ17368.1"/>
    </source>
</evidence>
<name>A0A7X8GZ78_9LACT</name>
<dbReference type="Proteomes" id="UP000541058">
    <property type="component" value="Unassembled WGS sequence"/>
</dbReference>
<dbReference type="EMBL" id="JAAYSM010000020">
    <property type="protein sequence ID" value="NLJ17368.1"/>
    <property type="molecule type" value="Genomic_DNA"/>
</dbReference>
<dbReference type="RefSeq" id="WP_276645770.1">
    <property type="nucleotide sequence ID" value="NZ_JAAYSM010000020.1"/>
</dbReference>
<gene>
    <name evidence="1" type="ORF">GX355_00750</name>
</gene>
<dbReference type="AlphaFoldDB" id="A0A7X8GZ78"/>
<proteinExistence type="predicted"/>
<feature type="non-terminal residue" evidence="1">
    <location>
        <position position="164"/>
    </location>
</feature>
<accession>A0A7X8GZ78</accession>
<organism evidence="1 2">
    <name type="scientific">Globicatella sulfidifaciens</name>
    <dbReference type="NCBI Taxonomy" id="136093"/>
    <lineage>
        <taxon>Bacteria</taxon>
        <taxon>Bacillati</taxon>
        <taxon>Bacillota</taxon>
        <taxon>Bacilli</taxon>
        <taxon>Lactobacillales</taxon>
        <taxon>Aerococcaceae</taxon>
        <taxon>Globicatella</taxon>
    </lineage>
</organism>
<comment type="caution">
    <text evidence="1">The sequence shown here is derived from an EMBL/GenBank/DDBJ whole genome shotgun (WGS) entry which is preliminary data.</text>
</comment>
<protein>
    <submittedName>
        <fullName evidence="1">Uncharacterized protein</fullName>
    </submittedName>
</protein>